<evidence type="ECO:0000313" key="3">
    <source>
        <dbReference type="Proteomes" id="UP000572016"/>
    </source>
</evidence>
<accession>A0A7X0ZZ08</accession>
<keyword evidence="1" id="KW-0732">Signal</keyword>
<dbReference type="EMBL" id="JAATOD010000001">
    <property type="protein sequence ID" value="MBC2328659.1"/>
    <property type="molecule type" value="Genomic_DNA"/>
</dbReference>
<proteinExistence type="predicted"/>
<sequence length="70" mass="7531">MKTATRKLQAKKCVCVLLAGGILVSGMAFPNQAQASTGEEQQVNTEKQELQVETGLTDMEVSLADKYVSL</sequence>
<feature type="chain" id="PRO_5030909707" evidence="1">
    <location>
        <begin position="36"/>
        <end position="70"/>
    </location>
</feature>
<dbReference type="Proteomes" id="UP000572016">
    <property type="component" value="Unassembled WGS sequence"/>
</dbReference>
<gene>
    <name evidence="2" type="ORF">HCX62_01195</name>
</gene>
<protein>
    <submittedName>
        <fullName evidence="2">Uncharacterized protein</fullName>
    </submittedName>
</protein>
<name>A0A7X0ZZ08_9LIST</name>
<reference evidence="2 3" key="1">
    <citation type="submission" date="2020-03" db="EMBL/GenBank/DDBJ databases">
        <title>Soil Listeria distribution.</title>
        <authorList>
            <person name="Liao J."/>
            <person name="Wiedmann M."/>
        </authorList>
    </citation>
    <scope>NUCLEOTIDE SEQUENCE [LARGE SCALE GENOMIC DNA]</scope>
    <source>
        <strain evidence="2 3">FSL L7-0020</strain>
    </source>
</reference>
<evidence type="ECO:0000256" key="1">
    <source>
        <dbReference type="SAM" id="SignalP"/>
    </source>
</evidence>
<dbReference type="RefSeq" id="WP_185636726.1">
    <property type="nucleotide sequence ID" value="NZ_JAATOD010000001.1"/>
</dbReference>
<feature type="signal peptide" evidence="1">
    <location>
        <begin position="1"/>
        <end position="35"/>
    </location>
</feature>
<organism evidence="2 3">
    <name type="scientific">Listeria swaminathanii</name>
    <dbReference type="NCBI Taxonomy" id="2713501"/>
    <lineage>
        <taxon>Bacteria</taxon>
        <taxon>Bacillati</taxon>
        <taxon>Bacillota</taxon>
        <taxon>Bacilli</taxon>
        <taxon>Bacillales</taxon>
        <taxon>Listeriaceae</taxon>
        <taxon>Listeria</taxon>
    </lineage>
</organism>
<dbReference type="AlphaFoldDB" id="A0A7X0ZZ08"/>
<evidence type="ECO:0000313" key="2">
    <source>
        <dbReference type="EMBL" id="MBC2328659.1"/>
    </source>
</evidence>
<comment type="caution">
    <text evidence="2">The sequence shown here is derived from an EMBL/GenBank/DDBJ whole genome shotgun (WGS) entry which is preliminary data.</text>
</comment>